<keyword evidence="10" id="KW-0479">Metal-binding</keyword>
<evidence type="ECO:0000256" key="5">
    <source>
        <dbReference type="ARBA" id="ARBA00022692"/>
    </source>
</evidence>
<organism evidence="13 14">
    <name type="scientific">Metabacillus sediminilitoris</name>
    <dbReference type="NCBI Taxonomy" id="2567941"/>
    <lineage>
        <taxon>Bacteria</taxon>
        <taxon>Bacillati</taxon>
        <taxon>Bacillota</taxon>
        <taxon>Bacilli</taxon>
        <taxon>Bacillales</taxon>
        <taxon>Bacillaceae</taxon>
        <taxon>Metabacillus</taxon>
    </lineage>
</organism>
<accession>A0A4S4BX11</accession>
<evidence type="ECO:0000256" key="11">
    <source>
        <dbReference type="PIRSR" id="PIRSR005091-3"/>
    </source>
</evidence>
<dbReference type="InterPro" id="IPR017850">
    <property type="entry name" value="Alkaline_phosphatase_core_sf"/>
</dbReference>
<reference evidence="13 14" key="1">
    <citation type="submission" date="2019-04" db="EMBL/GenBank/DDBJ databases">
        <title>Bacillus sediminilitoris sp. nov., isolated from a tidal flat sediment on the East China Sea.</title>
        <authorList>
            <person name="Wei Y."/>
            <person name="Mao H."/>
            <person name="Fang J."/>
        </authorList>
    </citation>
    <scope>NUCLEOTIDE SEQUENCE [LARGE SCALE GENOMIC DNA]</scope>
    <source>
        <strain evidence="13 14">DSL-17</strain>
    </source>
</reference>
<protein>
    <submittedName>
        <fullName evidence="13">LTA synthase family protein</fullName>
    </submittedName>
</protein>
<dbReference type="PIRSF" id="PIRSF005091">
    <property type="entry name" value="Mmb_sulf_HI1246"/>
    <property type="match status" value="1"/>
</dbReference>
<keyword evidence="6" id="KW-1133">Transmembrane helix</keyword>
<dbReference type="PANTHER" id="PTHR47371">
    <property type="entry name" value="LIPOTEICHOIC ACID SYNTHASE"/>
    <property type="match status" value="1"/>
</dbReference>
<name>A0A4S4BX11_9BACI</name>
<sequence length="653" mass="74586">MIIMKLKLNSFSWLNNQLNFFLIAALFLWIKTYIAYNVEFSLGIDNAMQEFLLFLNPASSVIFFLGFALFFKGKKAFRWIMILGFIQTLYLYANIVYYRFFTDFITLPTLTQTGNASDLGQSIEALIKPYDILYFLDTILLLVLVLTKVIKPAAVKLKARTIVIVFSSAVALFVVNLGLAETDRPQLLTRTFDRNYIVKYLGMYNFALYDAIQSTGASAQRAMADTDDITEVTNYTNAIYAEPDSKYFGMAKGKNVIYIHLESVQNFIINYKLNGEEVTPFLNSLTKDSSTFYFDNFFHQTGQGKTADAEFMLENSLFGLPQGAAFSTKGRNTYQAAPAILGQNGYTSAVFHGNTKSFWNRNEIYKSFGYDRFFDLSYYNAKDEDMLNYGLKDKPFFQQSMPMLKSLSQPFYTKFITVTNHFPFPLDPEEATIEKHTTGDSSVDGYFQTARYLDESIEEFFTYLKEAGLYENSMIVMYGDHYGISENHNKAMSTVLGKEVGDFENAQLQRVPLFIHIPGEEGGTMHQYGGQTDLLPTLLHLLGIDTKGYVQLGTDLFSQDHQDVVPFRNGDFVSEEVTSLNGKYFDTNTGEPLEENELIKQYEQMTQLKLHMSDKIVNQDLLRFYTPEGFKPINPAEYDYTNVNQPETVKTEE</sequence>
<dbReference type="OrthoDB" id="5901192at2"/>
<feature type="domain" description="Sulfatase N-terminal" evidence="12">
    <location>
        <begin position="254"/>
        <end position="544"/>
    </location>
</feature>
<dbReference type="Gene3D" id="3.30.1120.170">
    <property type="match status" value="1"/>
</dbReference>
<dbReference type="AlphaFoldDB" id="A0A4S4BX11"/>
<keyword evidence="7 8" id="KW-0472">Membrane</keyword>
<comment type="pathway">
    <text evidence="2">Cell wall biogenesis; lipoteichoic acid biosynthesis.</text>
</comment>
<evidence type="ECO:0000313" key="13">
    <source>
        <dbReference type="EMBL" id="THF79736.1"/>
    </source>
</evidence>
<dbReference type="GO" id="GO:0005886">
    <property type="term" value="C:plasma membrane"/>
    <property type="evidence" value="ECO:0007669"/>
    <property type="project" value="UniProtKB-SubCell"/>
</dbReference>
<feature type="binding site" evidence="11">
    <location>
        <position position="480"/>
    </location>
    <ligand>
        <name>Mn(2+)</name>
        <dbReference type="ChEBI" id="CHEBI:29035"/>
    </ligand>
</feature>
<evidence type="ECO:0000256" key="4">
    <source>
        <dbReference type="ARBA" id="ARBA00022475"/>
    </source>
</evidence>
<keyword evidence="5" id="KW-0812">Transmembrane</keyword>
<comment type="similarity">
    <text evidence="3 8">Belongs to the LTA synthase family.</text>
</comment>
<dbReference type="SUPFAM" id="SSF53649">
    <property type="entry name" value="Alkaline phosphatase-like"/>
    <property type="match status" value="1"/>
</dbReference>
<dbReference type="EMBL" id="SSNT01000008">
    <property type="protein sequence ID" value="THF79736.1"/>
    <property type="molecule type" value="Genomic_DNA"/>
</dbReference>
<evidence type="ECO:0000259" key="12">
    <source>
        <dbReference type="Pfam" id="PF00884"/>
    </source>
</evidence>
<evidence type="ECO:0000256" key="10">
    <source>
        <dbReference type="PIRSR" id="PIRSR005091-2"/>
    </source>
</evidence>
<dbReference type="PANTHER" id="PTHR47371:SF3">
    <property type="entry name" value="PHOSPHOGLYCEROL TRANSFERASE I"/>
    <property type="match status" value="1"/>
</dbReference>
<dbReference type="Pfam" id="PF00884">
    <property type="entry name" value="Sulfatase"/>
    <property type="match status" value="1"/>
</dbReference>
<evidence type="ECO:0000256" key="6">
    <source>
        <dbReference type="ARBA" id="ARBA00022989"/>
    </source>
</evidence>
<comment type="caution">
    <text evidence="13">The sequence shown here is derived from an EMBL/GenBank/DDBJ whole genome shotgun (WGS) entry which is preliminary data.</text>
</comment>
<dbReference type="CDD" id="cd16015">
    <property type="entry name" value="LTA_synthase"/>
    <property type="match status" value="1"/>
</dbReference>
<dbReference type="GO" id="GO:0046872">
    <property type="term" value="F:metal ion binding"/>
    <property type="evidence" value="ECO:0007669"/>
    <property type="project" value="UniProtKB-KW"/>
</dbReference>
<feature type="active site" evidence="9">
    <location>
        <position position="306"/>
    </location>
</feature>
<feature type="binding site" evidence="11">
    <location>
        <position position="481"/>
    </location>
    <ligand>
        <name>Mn(2+)</name>
        <dbReference type="ChEBI" id="CHEBI:29035"/>
    </ligand>
</feature>
<dbReference type="Gene3D" id="3.40.720.10">
    <property type="entry name" value="Alkaline Phosphatase, subunit A"/>
    <property type="match status" value="1"/>
</dbReference>
<feature type="binding site" evidence="10">
    <location>
        <position position="421"/>
    </location>
    <ligand>
        <name>substrate</name>
    </ligand>
</feature>
<keyword evidence="14" id="KW-1185">Reference proteome</keyword>
<evidence type="ECO:0000256" key="7">
    <source>
        <dbReference type="ARBA" id="ARBA00023136"/>
    </source>
</evidence>
<dbReference type="RefSeq" id="WP_136354161.1">
    <property type="nucleotide sequence ID" value="NZ_CP046266.1"/>
</dbReference>
<feature type="binding site" evidence="11">
    <location>
        <position position="306"/>
    </location>
    <ligand>
        <name>Mn(2+)</name>
        <dbReference type="ChEBI" id="CHEBI:29035"/>
    </ligand>
</feature>
<feature type="binding site" evidence="11">
    <location>
        <position position="262"/>
    </location>
    <ligand>
        <name>Mn(2+)</name>
        <dbReference type="ChEBI" id="CHEBI:29035"/>
    </ligand>
</feature>
<evidence type="ECO:0000313" key="14">
    <source>
        <dbReference type="Proteomes" id="UP000310334"/>
    </source>
</evidence>
<dbReference type="InterPro" id="IPR012160">
    <property type="entry name" value="LtaS-like"/>
</dbReference>
<dbReference type="InterPro" id="IPR000917">
    <property type="entry name" value="Sulfatase_N"/>
</dbReference>
<evidence type="ECO:0000256" key="2">
    <source>
        <dbReference type="ARBA" id="ARBA00004936"/>
    </source>
</evidence>
<evidence type="ECO:0000256" key="8">
    <source>
        <dbReference type="PIRNR" id="PIRNR005091"/>
    </source>
</evidence>
<comment type="subcellular location">
    <subcellularLocation>
        <location evidence="1">Cell membrane</location>
        <topology evidence="1">Multi-pass membrane protein</topology>
    </subcellularLocation>
</comment>
<evidence type="ECO:0000256" key="1">
    <source>
        <dbReference type="ARBA" id="ARBA00004651"/>
    </source>
</evidence>
<dbReference type="Proteomes" id="UP000310334">
    <property type="component" value="Unassembled WGS sequence"/>
</dbReference>
<dbReference type="InterPro" id="IPR050448">
    <property type="entry name" value="OpgB/LTA_synthase_biosynth"/>
</dbReference>
<proteinExistence type="inferred from homology"/>
<gene>
    <name evidence="13" type="ORF">E6W99_12060</name>
</gene>
<keyword evidence="4 8" id="KW-1003">Cell membrane</keyword>
<evidence type="ECO:0000256" key="9">
    <source>
        <dbReference type="PIRSR" id="PIRSR005091-1"/>
    </source>
</evidence>
<evidence type="ECO:0000256" key="3">
    <source>
        <dbReference type="ARBA" id="ARBA00009983"/>
    </source>
</evidence>
<keyword evidence="10" id="KW-0464">Manganese</keyword>